<dbReference type="RefSeq" id="WP_344304229.1">
    <property type="nucleotide sequence ID" value="NZ_BAAAQQ010000012.1"/>
</dbReference>
<organism evidence="1 2">
    <name type="scientific">Nocardioides bigeumensis</name>
    <dbReference type="NCBI Taxonomy" id="433657"/>
    <lineage>
        <taxon>Bacteria</taxon>
        <taxon>Bacillati</taxon>
        <taxon>Actinomycetota</taxon>
        <taxon>Actinomycetes</taxon>
        <taxon>Propionibacteriales</taxon>
        <taxon>Nocardioidaceae</taxon>
        <taxon>Nocardioides</taxon>
    </lineage>
</organism>
<sequence length="235" mass="25106">MHTNDTVARPEGATPTLPHVRRRTVALGAAWSVPAVAMTAPAAHAGVSTCTVEGSIQLAPNITMNVRAICDAQSQWLNPGTIYQNYATSSLPPYLEICNCQNADAWYRWRETDSLSEFQIEVDGVHIDQNSPAAGWRNPVFLKGFGSTGGCQRFNLTYRTSKARSKSDKSDVTLYFTLQTGPSASGPWTDVVQISRSGWIRRNDGSGPANVNFDSCSGGGSKSMAASAVLSGSGD</sequence>
<evidence type="ECO:0000313" key="1">
    <source>
        <dbReference type="EMBL" id="GAA2127235.1"/>
    </source>
</evidence>
<reference evidence="1 2" key="1">
    <citation type="journal article" date="2019" name="Int. J. Syst. Evol. Microbiol.">
        <title>The Global Catalogue of Microorganisms (GCM) 10K type strain sequencing project: providing services to taxonomists for standard genome sequencing and annotation.</title>
        <authorList>
            <consortium name="The Broad Institute Genomics Platform"/>
            <consortium name="The Broad Institute Genome Sequencing Center for Infectious Disease"/>
            <person name="Wu L."/>
            <person name="Ma J."/>
        </authorList>
    </citation>
    <scope>NUCLEOTIDE SEQUENCE [LARGE SCALE GENOMIC DNA]</scope>
    <source>
        <strain evidence="1 2">JCM 16021</strain>
    </source>
</reference>
<dbReference type="EMBL" id="BAAAQQ010000012">
    <property type="protein sequence ID" value="GAA2127235.1"/>
    <property type="molecule type" value="Genomic_DNA"/>
</dbReference>
<keyword evidence="2" id="KW-1185">Reference proteome</keyword>
<protein>
    <recommendedName>
        <fullName evidence="3">Secreted protein</fullName>
    </recommendedName>
</protein>
<dbReference type="Proteomes" id="UP001500575">
    <property type="component" value="Unassembled WGS sequence"/>
</dbReference>
<evidence type="ECO:0000313" key="2">
    <source>
        <dbReference type="Proteomes" id="UP001500575"/>
    </source>
</evidence>
<accession>A0ABN2YI92</accession>
<gene>
    <name evidence="1" type="ORF">GCM10009843_26440</name>
</gene>
<proteinExistence type="predicted"/>
<name>A0ABN2YI92_9ACTN</name>
<evidence type="ECO:0008006" key="3">
    <source>
        <dbReference type="Google" id="ProtNLM"/>
    </source>
</evidence>
<comment type="caution">
    <text evidence="1">The sequence shown here is derived from an EMBL/GenBank/DDBJ whole genome shotgun (WGS) entry which is preliminary data.</text>
</comment>